<evidence type="ECO:0000259" key="2">
    <source>
        <dbReference type="Pfam" id="PF01551"/>
    </source>
</evidence>
<dbReference type="Gene3D" id="2.70.70.10">
    <property type="entry name" value="Glucose Permease (Domain IIA)"/>
    <property type="match status" value="1"/>
</dbReference>
<sequence>MTRASILAPRFQLLLPGAAALAIACEAGPDDIEPAVELREQALAPGVPVEWDNLVDVEAAGASLTRSPGSGWTAGASSVQTIELGDGFVEFSTAEADRAKMAGLSFSDANQSYVDIDFAFYLRQNGELEIYEDGNLRGSFGAYGEGDRFRVEVADGQIRYRHNGLVIYTNDTSPFQYPLALDTSLLDAGATITEAGLRSCTAGDTTCMPVETWKNVGFAAAGSTTLKRTVGSGWTAGASSVATIADGDGFVEFSTAEAGLAKMAGLSHNDANRSYVDIDFAFYLRQNGELEVYEDGHLRGSFGTYGPDDTFRIEVAGGDIRYRHNGAVIHTNTTSAFQYPLELDTSLLDAGATITNPRVHECGEGETDCMPAETWKNVGFATAAGTTLTRNLGTDWTAGASSVQAIAGGDGFVEFSTAETDLAKMAGLSFDDATRSYVDIDFAFYLRQGGGLEIYEDGGLRGSFGTYAAGDTFRVEVVDGHVRYRHNGVVVHTNTTSAFQYPLELDTSLLHAGATITDPVVQACGEGGCIAPETWKNVRFASASPGTLTRLAANGTGWYAGASSAQAIEGGDGFVQFGTAELNLAKMAGLSHGDAHQSYEDLDFAFYLRQGGDLEIYEDGHLRGSFGPYATTDVLRIEVAGGQIRYRRNDVVIHSSSAPFEYPLELDTSLYQAGATITGAAIHACAEGDAACMPAEMWKNVRFTESTPGALRRLAGPGAGWHAGASSVQAIAPIDGSVQFSTAETDRKKMAGLGHGDAHQGYWDIGFAFYLRDNGQLEIYESGNLRGSFGSYTAGDVFRIEMVDGRARYYRNGALLYESTVTTACPLELDTSLHDAGATITDAIVTGAPYPPGPDADCPYVRVTEKNAAGAINVRSRPTASSSVIGTLGYGEEVAVSDVARCTDPTYTGNWYALDLGGGTIGHVWGGAVACFQQFVEFSLPFACADLSGPVTVAQGNGGGISHGTGTKSYYAFDIGMPTGTPIHPIAGGTVVVVHDDTTVGEACYDGGGEDCKAAANLVTVRHADGTQSIYAHLSSVAVTEGQSVTTSTVLGHSGNTGYSSAPHLHVARQQDCSDASGWCQSLPLTFAGGVGVPAKGDEFCS</sequence>
<name>A0ABS7TKQ6_9BACT</name>
<protein>
    <submittedName>
        <fullName evidence="3">Peptidoglycan DD-metalloendopeptidase family protein</fullName>
    </submittedName>
</protein>
<comment type="caution">
    <text evidence="3">The sequence shown here is derived from an EMBL/GenBank/DDBJ whole genome shotgun (WGS) entry which is preliminary data.</text>
</comment>
<dbReference type="Gene3D" id="2.30.30.40">
    <property type="entry name" value="SH3 Domains"/>
    <property type="match status" value="1"/>
</dbReference>
<feature type="signal peptide" evidence="1">
    <location>
        <begin position="1"/>
        <end position="24"/>
    </location>
</feature>
<dbReference type="EMBL" id="JAIRAU010000001">
    <property type="protein sequence ID" value="MBZ5708808.1"/>
    <property type="molecule type" value="Genomic_DNA"/>
</dbReference>
<evidence type="ECO:0000256" key="1">
    <source>
        <dbReference type="SAM" id="SignalP"/>
    </source>
</evidence>
<reference evidence="3" key="1">
    <citation type="submission" date="2021-08" db="EMBL/GenBank/DDBJ databases">
        <authorList>
            <person name="Stevens D.C."/>
        </authorList>
    </citation>
    <scope>NUCLEOTIDE SEQUENCE</scope>
    <source>
        <strain evidence="3">DSM 53165</strain>
    </source>
</reference>
<dbReference type="InterPro" id="IPR016047">
    <property type="entry name" value="M23ase_b-sheet_dom"/>
</dbReference>
<dbReference type="CDD" id="cd12797">
    <property type="entry name" value="M23_peptidase"/>
    <property type="match status" value="1"/>
</dbReference>
<keyword evidence="4" id="KW-1185">Reference proteome</keyword>
<dbReference type="RefSeq" id="WP_224190573.1">
    <property type="nucleotide sequence ID" value="NZ_JAIRAU010000001.1"/>
</dbReference>
<accession>A0ABS7TKQ6</accession>
<dbReference type="Proteomes" id="UP001139031">
    <property type="component" value="Unassembled WGS sequence"/>
</dbReference>
<dbReference type="SUPFAM" id="SSF51261">
    <property type="entry name" value="Duplicated hybrid motif"/>
    <property type="match status" value="1"/>
</dbReference>
<dbReference type="InterPro" id="IPR011055">
    <property type="entry name" value="Dup_hybrid_motif"/>
</dbReference>
<dbReference type="PANTHER" id="PTHR21666:SF294">
    <property type="entry name" value="PEPTIDASE M23"/>
    <property type="match status" value="1"/>
</dbReference>
<dbReference type="Pfam" id="PF01551">
    <property type="entry name" value="Peptidase_M23"/>
    <property type="match status" value="1"/>
</dbReference>
<evidence type="ECO:0000313" key="3">
    <source>
        <dbReference type="EMBL" id="MBZ5708808.1"/>
    </source>
</evidence>
<dbReference type="PROSITE" id="PS51257">
    <property type="entry name" value="PROKAR_LIPOPROTEIN"/>
    <property type="match status" value="1"/>
</dbReference>
<keyword evidence="1" id="KW-0732">Signal</keyword>
<proteinExistence type="predicted"/>
<feature type="chain" id="PRO_5045640110" evidence="1">
    <location>
        <begin position="25"/>
        <end position="1102"/>
    </location>
</feature>
<evidence type="ECO:0000313" key="4">
    <source>
        <dbReference type="Proteomes" id="UP001139031"/>
    </source>
</evidence>
<organism evidence="3 4">
    <name type="scientific">Nannocystis pusilla</name>
    <dbReference type="NCBI Taxonomy" id="889268"/>
    <lineage>
        <taxon>Bacteria</taxon>
        <taxon>Pseudomonadati</taxon>
        <taxon>Myxococcota</taxon>
        <taxon>Polyangia</taxon>
        <taxon>Nannocystales</taxon>
        <taxon>Nannocystaceae</taxon>
        <taxon>Nannocystis</taxon>
    </lineage>
</organism>
<dbReference type="InterPro" id="IPR050570">
    <property type="entry name" value="Cell_wall_metabolism_enzyme"/>
</dbReference>
<gene>
    <name evidence="3" type="ORF">K7C98_06040</name>
</gene>
<feature type="domain" description="M23ase beta-sheet core" evidence="2">
    <location>
        <begin position="971"/>
        <end position="1070"/>
    </location>
</feature>
<dbReference type="PANTHER" id="PTHR21666">
    <property type="entry name" value="PEPTIDASE-RELATED"/>
    <property type="match status" value="1"/>
</dbReference>